<dbReference type="InterPro" id="IPR036084">
    <property type="entry name" value="Ser_inhib-like_sf"/>
</dbReference>
<dbReference type="GO" id="GO:0030414">
    <property type="term" value="F:peptidase inhibitor activity"/>
    <property type="evidence" value="ECO:0007669"/>
    <property type="project" value="UniProtKB-KW"/>
</dbReference>
<feature type="signal peptide" evidence="4">
    <location>
        <begin position="1"/>
        <end position="18"/>
    </location>
</feature>
<feature type="region of interest" description="Disordered" evidence="3">
    <location>
        <begin position="228"/>
        <end position="301"/>
    </location>
</feature>
<dbReference type="InterPro" id="IPR002919">
    <property type="entry name" value="TIL_dom"/>
</dbReference>
<keyword evidence="4" id="KW-0732">Signal</keyword>
<feature type="compositionally biased region" description="Polar residues" evidence="3">
    <location>
        <begin position="342"/>
        <end position="354"/>
    </location>
</feature>
<feature type="domain" description="TIL" evidence="5">
    <location>
        <begin position="95"/>
        <end position="146"/>
    </location>
</feature>
<evidence type="ECO:0000256" key="1">
    <source>
        <dbReference type="ARBA" id="ARBA00022690"/>
    </source>
</evidence>
<evidence type="ECO:0000256" key="3">
    <source>
        <dbReference type="SAM" id="MobiDB-lite"/>
    </source>
</evidence>
<dbReference type="SUPFAM" id="SSF57567">
    <property type="entry name" value="Serine protease inhibitors"/>
    <property type="match status" value="2"/>
</dbReference>
<dbReference type="PANTHER" id="PTHR23259">
    <property type="entry name" value="RIDDLE"/>
    <property type="match status" value="1"/>
</dbReference>
<reference evidence="6" key="1">
    <citation type="journal article" date="2016" name="Ticks Tick Borne Dis.">
        <title>De novo assembly and annotation of the salivary gland transcriptome of Rhipicephalus appendiculatus male and female ticks during blood feeding.</title>
        <authorList>
            <person name="de Castro M.H."/>
            <person name="de Klerk D."/>
            <person name="Pienaar R."/>
            <person name="Latif A.A."/>
            <person name="Rees D.J."/>
            <person name="Mans B.J."/>
        </authorList>
    </citation>
    <scope>NUCLEOTIDE SEQUENCE</scope>
    <source>
        <tissue evidence="6">Salivary glands</tissue>
    </source>
</reference>
<keyword evidence="2" id="KW-1015">Disulfide bond</keyword>
<dbReference type="Pfam" id="PF01826">
    <property type="entry name" value="TIL"/>
    <property type="match status" value="2"/>
</dbReference>
<dbReference type="EMBL" id="GEDV01005014">
    <property type="protein sequence ID" value="JAP83543.1"/>
    <property type="molecule type" value="Transcribed_RNA"/>
</dbReference>
<organism evidence="6">
    <name type="scientific">Rhipicephalus appendiculatus</name>
    <name type="common">Brown ear tick</name>
    <dbReference type="NCBI Taxonomy" id="34631"/>
    <lineage>
        <taxon>Eukaryota</taxon>
        <taxon>Metazoa</taxon>
        <taxon>Ecdysozoa</taxon>
        <taxon>Arthropoda</taxon>
        <taxon>Chelicerata</taxon>
        <taxon>Arachnida</taxon>
        <taxon>Acari</taxon>
        <taxon>Parasitiformes</taxon>
        <taxon>Ixodida</taxon>
        <taxon>Ixodoidea</taxon>
        <taxon>Ixodidae</taxon>
        <taxon>Rhipicephalinae</taxon>
        <taxon>Rhipicephalus</taxon>
        <taxon>Rhipicephalus</taxon>
    </lineage>
</organism>
<dbReference type="Gene3D" id="2.10.25.10">
    <property type="entry name" value="Laminin"/>
    <property type="match status" value="3"/>
</dbReference>
<feature type="region of interest" description="Disordered" evidence="3">
    <location>
        <begin position="340"/>
        <end position="422"/>
    </location>
</feature>
<accession>A0A131YWG6</accession>
<feature type="chain" id="PRO_5007286253" evidence="4">
    <location>
        <begin position="19"/>
        <end position="644"/>
    </location>
</feature>
<feature type="compositionally biased region" description="Polar residues" evidence="3">
    <location>
        <begin position="228"/>
        <end position="268"/>
    </location>
</feature>
<keyword evidence="1" id="KW-0646">Protease inhibitor</keyword>
<feature type="domain" description="TIL" evidence="5">
    <location>
        <begin position="150"/>
        <end position="208"/>
    </location>
</feature>
<sequence length="644" mass="66410">MYRSAVALATVCIVIVSGDHNCTKSGGCHPASCGPLEVPVKGKPERDSFCRPLFTPTWQRQKLRSCLCKRGYLRNSWDECIPRMKCFPCKFRWQRDYHTCMPACQKTCKMPFGSPCNKPCTAGCDCPPGYVVNPKFPRMCTQISNCHPKCPANSSFKWCVSNCLPKCGQIPPKTCDIKCNSEGGCVCNKGYAELERDGKKTCVLQKMCPLLSLNETKHTAEEKRLTDTLNNPGHVSKQSAVATSPVYTQNTSASRGSSEQGAQPSATPATGGLAVTASTGGTLLPATSGTGGNLTSPTTGAGGNKLMSINAASTLSGQSSGNAGTSGAGGLAATVGTGGTISPATAGTESSLTPPATEAGGSKLASINATSTLSGPSSGTARTQGGRGLAVTIGTGGTLLSATSKTEGTLTPPATEAGRSHPVSINATSTLRGLSSGASASPGSGGVAVTVGTRRTLVAAASGTDGNLVSSAIEAGRSELVSMNATNALSKLSSGAAGTPEAVVGATPTAAPTPALPTTVMSAPRSALPFIRHTDLGVATRPAQGSRSYSLSPLYTDSLRPAPHRSANFGYHSWIPPFYDSTNYGLTSFGFNPWATPSPVAAQHYVAGLRLYPWSTTLPGSLSYGWPGLESYSWYSPLSYPWVF</sequence>
<evidence type="ECO:0000256" key="2">
    <source>
        <dbReference type="ARBA" id="ARBA00023157"/>
    </source>
</evidence>
<evidence type="ECO:0000313" key="6">
    <source>
        <dbReference type="EMBL" id="JAP83543.1"/>
    </source>
</evidence>
<protein>
    <submittedName>
        <fullName evidence="6">TIL domain containing protein</fullName>
    </submittedName>
</protein>
<feature type="compositionally biased region" description="Polar residues" evidence="3">
    <location>
        <begin position="276"/>
        <end position="299"/>
    </location>
</feature>
<feature type="compositionally biased region" description="Polar residues" evidence="3">
    <location>
        <begin position="365"/>
        <end position="383"/>
    </location>
</feature>
<evidence type="ECO:0000256" key="4">
    <source>
        <dbReference type="SAM" id="SignalP"/>
    </source>
</evidence>
<name>A0A131YWG6_RHIAP</name>
<dbReference type="PANTHER" id="PTHR23259:SF70">
    <property type="entry name" value="ACCESSORY GLAND PROTEIN ACP62F-RELATED"/>
    <property type="match status" value="1"/>
</dbReference>
<proteinExistence type="predicted"/>
<feature type="compositionally biased region" description="Polar residues" evidence="3">
    <location>
        <begin position="398"/>
        <end position="409"/>
    </location>
</feature>
<dbReference type="CDD" id="cd19941">
    <property type="entry name" value="TIL"/>
    <property type="match status" value="2"/>
</dbReference>
<evidence type="ECO:0000259" key="5">
    <source>
        <dbReference type="Pfam" id="PF01826"/>
    </source>
</evidence>
<dbReference type="InterPro" id="IPR051368">
    <property type="entry name" value="SerProtInhib-TIL_Domain"/>
</dbReference>
<dbReference type="AlphaFoldDB" id="A0A131YWG6"/>